<dbReference type="HOGENOM" id="CLU_1275475_0_0_5"/>
<proteinExistence type="predicted"/>
<sequence length="216" mass="23952">MRVSRGYASRFCITLAVLFFIEGQPVVPLHDRLAISTGFCLGCELLNPLSGFLREFVDGKAVFLENLLWVDAEFDSRLQVALNSRIVFKGRQLAFLCHLHRGLGKSTAVGIGKCLAIETGEFALRVGRFFPCLGKASIDLLKLRFGHAQYVLNLAFVHIVGDTGVGGCPFFKGHAVNGGGDILRPCRRGKNKSPGRNQYGYFYQIHPYVLFAKKRL</sequence>
<organism evidence="1 2">
    <name type="scientific">Allorhizobium ampelinum (strain ATCC BAA-846 / DSM 112012 / S4)</name>
    <name type="common">Agrobacterium vitis (strain S4)</name>
    <dbReference type="NCBI Taxonomy" id="311402"/>
    <lineage>
        <taxon>Bacteria</taxon>
        <taxon>Pseudomonadati</taxon>
        <taxon>Pseudomonadota</taxon>
        <taxon>Alphaproteobacteria</taxon>
        <taxon>Hyphomicrobiales</taxon>
        <taxon>Rhizobiaceae</taxon>
        <taxon>Rhizobium/Agrobacterium group</taxon>
        <taxon>Allorhizobium</taxon>
        <taxon>Allorhizobium ampelinum</taxon>
    </lineage>
</organism>
<dbReference type="STRING" id="311402.Avi_4202"/>
<gene>
    <name evidence="1" type="ordered locus">Avi_4202</name>
</gene>
<dbReference type="AlphaFoldDB" id="B9JUC1"/>
<dbReference type="Proteomes" id="UP000001596">
    <property type="component" value="Chromosome 1"/>
</dbReference>
<evidence type="ECO:0000313" key="2">
    <source>
        <dbReference type="Proteomes" id="UP000001596"/>
    </source>
</evidence>
<dbReference type="EMBL" id="CP000633">
    <property type="protein sequence ID" value="ACM38044.1"/>
    <property type="molecule type" value="Genomic_DNA"/>
</dbReference>
<protein>
    <submittedName>
        <fullName evidence="1">Uncharacterized protein</fullName>
    </submittedName>
</protein>
<evidence type="ECO:0000313" key="1">
    <source>
        <dbReference type="EMBL" id="ACM38044.1"/>
    </source>
</evidence>
<dbReference type="KEGG" id="avi:Avi_4202"/>
<name>B9JUC1_ALLAM</name>
<keyword evidence="2" id="KW-1185">Reference proteome</keyword>
<accession>B9JUC1</accession>
<reference evidence="1 2" key="1">
    <citation type="journal article" date="2009" name="J. Bacteriol.">
        <title>Genome sequences of three Agrobacterium biovars help elucidate the evolution of multichromosome genomes in bacteria.</title>
        <authorList>
            <person name="Slater S.C."/>
            <person name="Goldman B.S."/>
            <person name="Goodner B."/>
            <person name="Setubal J.C."/>
            <person name="Farrand S.K."/>
            <person name="Nester E.W."/>
            <person name="Burr T.J."/>
            <person name="Banta L."/>
            <person name="Dickerman A.W."/>
            <person name="Paulsen I."/>
            <person name="Otten L."/>
            <person name="Suen G."/>
            <person name="Welch R."/>
            <person name="Almeida N.F."/>
            <person name="Arnold F."/>
            <person name="Burton O.T."/>
            <person name="Du Z."/>
            <person name="Ewing A."/>
            <person name="Godsy E."/>
            <person name="Heisel S."/>
            <person name="Houmiel K.L."/>
            <person name="Jhaveri J."/>
            <person name="Lu J."/>
            <person name="Miller N.M."/>
            <person name="Norton S."/>
            <person name="Chen Q."/>
            <person name="Phoolcharoen W."/>
            <person name="Ohlin V."/>
            <person name="Ondrusek D."/>
            <person name="Pride N."/>
            <person name="Stricklin S.L."/>
            <person name="Sun J."/>
            <person name="Wheeler C."/>
            <person name="Wilson L."/>
            <person name="Zhu H."/>
            <person name="Wood D.W."/>
        </authorList>
    </citation>
    <scope>NUCLEOTIDE SEQUENCE [LARGE SCALE GENOMIC DNA]</scope>
    <source>
        <strain evidence="2">S4 / ATCC BAA-846</strain>
    </source>
</reference>